<dbReference type="EMBL" id="FONX01000001">
    <property type="protein sequence ID" value="SFE32628.1"/>
    <property type="molecule type" value="Genomic_DNA"/>
</dbReference>
<keyword evidence="5" id="KW-1185">Reference proteome</keyword>
<organism evidence="4 5">
    <name type="scientific">Paracidovorax wautersii</name>
    <dbReference type="NCBI Taxonomy" id="1177982"/>
    <lineage>
        <taxon>Bacteria</taxon>
        <taxon>Pseudomonadati</taxon>
        <taxon>Pseudomonadota</taxon>
        <taxon>Betaproteobacteria</taxon>
        <taxon>Burkholderiales</taxon>
        <taxon>Comamonadaceae</taxon>
        <taxon>Paracidovorax</taxon>
    </lineage>
</organism>
<dbReference type="Proteomes" id="UP000199119">
    <property type="component" value="Unassembled WGS sequence"/>
</dbReference>
<comment type="subcellular location">
    <subcellularLocation>
        <location evidence="1">Membrane</location>
    </subcellularLocation>
</comment>
<dbReference type="RefSeq" id="WP_092937284.1">
    <property type="nucleotide sequence ID" value="NZ_FONX01000001.1"/>
</dbReference>
<dbReference type="STRING" id="1177982.SAMN04489711_101212"/>
<evidence type="ECO:0000313" key="4">
    <source>
        <dbReference type="EMBL" id="SFE32628.1"/>
    </source>
</evidence>
<dbReference type="AlphaFoldDB" id="A0A1I1ZMQ0"/>
<name>A0A1I1ZMQ0_9BURK</name>
<evidence type="ECO:0000313" key="5">
    <source>
        <dbReference type="Proteomes" id="UP000199119"/>
    </source>
</evidence>
<keyword evidence="2" id="KW-0472">Membrane</keyword>
<dbReference type="PANTHER" id="PTHR35603:SF2">
    <property type="entry name" value="OUTER MEMBRANE LIPOPROTEIN"/>
    <property type="match status" value="1"/>
</dbReference>
<reference evidence="5" key="1">
    <citation type="submission" date="2016-10" db="EMBL/GenBank/DDBJ databases">
        <authorList>
            <person name="Varghese N."/>
            <person name="Submissions S."/>
        </authorList>
    </citation>
    <scope>NUCLEOTIDE SEQUENCE [LARGE SCALE GENOMIC DNA]</scope>
    <source>
        <strain evidence="5">DSM 27981</strain>
    </source>
</reference>
<accession>A0A1I1ZMQ0</accession>
<feature type="signal peptide" evidence="3">
    <location>
        <begin position="1"/>
        <end position="19"/>
    </location>
</feature>
<sequence length="206" mass="21607">MKKIIVLTALAAVAAGASAQEMGRVLSATPITEQVAIPRQVCSNDAVYTEQQPSGAGALLGAIAGGAVGNAVGHGGGRAAATALGLIGGAVLGNNVEGTRGGYQNVQRCYSQNYYENRAVGYNVVYEYAGRQYSTRTQNDPGAWIPLNVQPAVQGMTSYPQGGYEQPGVVVTTRPGPVAYIVPPPATVIDYRDGYGRPYRPDPYWR</sequence>
<dbReference type="OrthoDB" id="8909257at2"/>
<dbReference type="InterPro" id="IPR051407">
    <property type="entry name" value="Bact_OM_lipoprot/Surf_antigen"/>
</dbReference>
<protein>
    <submittedName>
        <fullName evidence="4">Uncharacterized conserved protein YcfJ, contains glycine zipper 2TM domain</fullName>
    </submittedName>
</protein>
<dbReference type="GO" id="GO:0016020">
    <property type="term" value="C:membrane"/>
    <property type="evidence" value="ECO:0007669"/>
    <property type="project" value="UniProtKB-SubCell"/>
</dbReference>
<proteinExistence type="predicted"/>
<evidence type="ECO:0000256" key="3">
    <source>
        <dbReference type="SAM" id="SignalP"/>
    </source>
</evidence>
<keyword evidence="3" id="KW-0732">Signal</keyword>
<evidence type="ECO:0000256" key="1">
    <source>
        <dbReference type="ARBA" id="ARBA00004370"/>
    </source>
</evidence>
<evidence type="ECO:0000256" key="2">
    <source>
        <dbReference type="ARBA" id="ARBA00023136"/>
    </source>
</evidence>
<feature type="chain" id="PRO_5011486935" evidence="3">
    <location>
        <begin position="20"/>
        <end position="206"/>
    </location>
</feature>
<dbReference type="PANTHER" id="PTHR35603">
    <property type="match status" value="1"/>
</dbReference>
<gene>
    <name evidence="4" type="ORF">SAMN04489711_101212</name>
</gene>